<accession>A0A1I1NQ59</accession>
<protein>
    <recommendedName>
        <fullName evidence="1">IrrE N-terminal-like domain-containing protein</fullName>
    </recommendedName>
</protein>
<dbReference type="EMBL" id="FOMG01000016">
    <property type="protein sequence ID" value="SFC99412.1"/>
    <property type="molecule type" value="Genomic_DNA"/>
</dbReference>
<gene>
    <name evidence="2" type="ORF">SAMN05421842_11623</name>
</gene>
<evidence type="ECO:0000313" key="2">
    <source>
        <dbReference type="EMBL" id="SFC99412.1"/>
    </source>
</evidence>
<dbReference type="OrthoDB" id="1707128at2"/>
<organism evidence="2 3">
    <name type="scientific">Clostridium uliginosum</name>
    <dbReference type="NCBI Taxonomy" id="119641"/>
    <lineage>
        <taxon>Bacteria</taxon>
        <taxon>Bacillati</taxon>
        <taxon>Bacillota</taxon>
        <taxon>Clostridia</taxon>
        <taxon>Eubacteriales</taxon>
        <taxon>Clostridiaceae</taxon>
        <taxon>Clostridium</taxon>
    </lineage>
</organism>
<reference evidence="2 3" key="1">
    <citation type="submission" date="2016-10" db="EMBL/GenBank/DDBJ databases">
        <authorList>
            <person name="de Groot N.N."/>
        </authorList>
    </citation>
    <scope>NUCLEOTIDE SEQUENCE [LARGE SCALE GENOMIC DNA]</scope>
    <source>
        <strain evidence="2 3">DSM 12992</strain>
    </source>
</reference>
<feature type="domain" description="IrrE N-terminal-like" evidence="1">
    <location>
        <begin position="12"/>
        <end position="124"/>
    </location>
</feature>
<dbReference type="Pfam" id="PF06114">
    <property type="entry name" value="Peptidase_M78"/>
    <property type="match status" value="1"/>
</dbReference>
<dbReference type="InterPro" id="IPR010359">
    <property type="entry name" value="IrrE_HExxH"/>
</dbReference>
<name>A0A1I1NQ59_9CLOT</name>
<proteinExistence type="predicted"/>
<dbReference type="AlphaFoldDB" id="A0A1I1NQ59"/>
<dbReference type="RefSeq" id="WP_090091686.1">
    <property type="nucleotide sequence ID" value="NZ_FOMG01000016.1"/>
</dbReference>
<evidence type="ECO:0000259" key="1">
    <source>
        <dbReference type="Pfam" id="PF06114"/>
    </source>
</evidence>
<evidence type="ECO:0000313" key="3">
    <source>
        <dbReference type="Proteomes" id="UP000199263"/>
    </source>
</evidence>
<dbReference type="Proteomes" id="UP000199263">
    <property type="component" value="Unassembled WGS sequence"/>
</dbReference>
<sequence>MNKFEILLQETERYNISVKEKNLQSKAKGLCKGNKIAINNKLKTISEKSCVLAEELGHYHRTVGNITDQTNIKNRKQEIKARRWGYEKLVGLVNIINAFEYGAHTLFEMTEYLEVTEEFLNNSLNYYRKKYGISCEIDSYIIYFEPNLSILKLLQAKD</sequence>
<keyword evidence="3" id="KW-1185">Reference proteome</keyword>
<dbReference type="STRING" id="119641.SAMN05421842_11623"/>